<dbReference type="InterPro" id="IPR020892">
    <property type="entry name" value="Cyclophilin-type_PPIase_CS"/>
</dbReference>
<dbReference type="EMBL" id="JAQQWK010000014">
    <property type="protein sequence ID" value="KAK8016384.1"/>
    <property type="molecule type" value="Genomic_DNA"/>
</dbReference>
<keyword evidence="3 4" id="KW-0413">Isomerase</keyword>
<comment type="similarity">
    <text evidence="4">Belongs to the cyclophilin-type PPIase family.</text>
</comment>
<proteinExistence type="inferred from homology"/>
<dbReference type="PANTHER" id="PTHR11071">
    <property type="entry name" value="PEPTIDYL-PROLYL CIS-TRANS ISOMERASE"/>
    <property type="match status" value="1"/>
</dbReference>
<comment type="catalytic activity">
    <reaction evidence="1 4">
        <text>[protein]-peptidylproline (omega=180) = [protein]-peptidylproline (omega=0)</text>
        <dbReference type="Rhea" id="RHEA:16237"/>
        <dbReference type="Rhea" id="RHEA-COMP:10747"/>
        <dbReference type="Rhea" id="RHEA-COMP:10748"/>
        <dbReference type="ChEBI" id="CHEBI:83833"/>
        <dbReference type="ChEBI" id="CHEBI:83834"/>
        <dbReference type="EC" id="5.2.1.8"/>
    </reaction>
</comment>
<dbReference type="InterPro" id="IPR029000">
    <property type="entry name" value="Cyclophilin-like_dom_sf"/>
</dbReference>
<dbReference type="PRINTS" id="PR00153">
    <property type="entry name" value="CSAPPISMRASE"/>
</dbReference>
<dbReference type="Proteomes" id="UP001444661">
    <property type="component" value="Unassembled WGS sequence"/>
</dbReference>
<dbReference type="EC" id="5.2.1.8" evidence="4"/>
<dbReference type="InterPro" id="IPR002130">
    <property type="entry name" value="Cyclophilin-type_PPIase_dom"/>
</dbReference>
<dbReference type="InterPro" id="IPR024936">
    <property type="entry name" value="Cyclophilin-type_PPIase"/>
</dbReference>
<evidence type="ECO:0000259" key="5">
    <source>
        <dbReference type="PROSITE" id="PS50072"/>
    </source>
</evidence>
<evidence type="ECO:0000313" key="7">
    <source>
        <dbReference type="Proteomes" id="UP001444661"/>
    </source>
</evidence>
<dbReference type="PANTHER" id="PTHR11071:SF561">
    <property type="entry name" value="PEPTIDYL-PROLYL CIS-TRANS ISOMERASE D-RELATED"/>
    <property type="match status" value="1"/>
</dbReference>
<dbReference type="PROSITE" id="PS00170">
    <property type="entry name" value="CSA_PPIASE_1"/>
    <property type="match status" value="1"/>
</dbReference>
<comment type="function">
    <text evidence="4">PPIases accelerate the folding of proteins. It catalyzes the cis-trans isomerization of proline imidic peptide bonds in oligopeptides.</text>
</comment>
<comment type="caution">
    <text evidence="6">The sequence shown here is derived from an EMBL/GenBank/DDBJ whole genome shotgun (WGS) entry which is preliminary data.</text>
</comment>
<dbReference type="SUPFAM" id="SSF50891">
    <property type="entry name" value="Cyclophilin-like"/>
    <property type="match status" value="1"/>
</dbReference>
<accession>A0ABR1RPA7</accession>
<evidence type="ECO:0000256" key="1">
    <source>
        <dbReference type="ARBA" id="ARBA00000971"/>
    </source>
</evidence>
<sequence length="182" mass="19755">MAPTQLPASGNPMVFFDITLGGEPLGRITFELFKDVVPRTAENFRQFCTGESKNPMGKPQGYKGSRFHRIIPSFMCQGGDFLKGDGTGSTCIYGTKSFADENFALKHEQPGLLSMANAGPNTNGSQFFITTVPTPFLDGKHTVFGKVLEGMDVVKKMEATKTGYRGKDVPNLDVVIAQCGEM</sequence>
<dbReference type="CDD" id="cd01926">
    <property type="entry name" value="cyclophilin_ABH_like"/>
    <property type="match status" value="1"/>
</dbReference>
<gene>
    <name evidence="6" type="ORF">PG993_014573</name>
</gene>
<dbReference type="PIRSF" id="PIRSF001467">
    <property type="entry name" value="Peptidylpro_ismrse"/>
    <property type="match status" value="1"/>
</dbReference>
<organism evidence="6 7">
    <name type="scientific">Apiospora rasikravindrae</name>
    <dbReference type="NCBI Taxonomy" id="990691"/>
    <lineage>
        <taxon>Eukaryota</taxon>
        <taxon>Fungi</taxon>
        <taxon>Dikarya</taxon>
        <taxon>Ascomycota</taxon>
        <taxon>Pezizomycotina</taxon>
        <taxon>Sordariomycetes</taxon>
        <taxon>Xylariomycetidae</taxon>
        <taxon>Amphisphaeriales</taxon>
        <taxon>Apiosporaceae</taxon>
        <taxon>Apiospora</taxon>
    </lineage>
</organism>
<evidence type="ECO:0000313" key="6">
    <source>
        <dbReference type="EMBL" id="KAK8016384.1"/>
    </source>
</evidence>
<reference evidence="6 7" key="1">
    <citation type="submission" date="2023-01" db="EMBL/GenBank/DDBJ databases">
        <title>Analysis of 21 Apiospora genomes using comparative genomics revels a genus with tremendous synthesis potential of carbohydrate active enzymes and secondary metabolites.</title>
        <authorList>
            <person name="Sorensen T."/>
        </authorList>
    </citation>
    <scope>NUCLEOTIDE SEQUENCE [LARGE SCALE GENOMIC DNA]</scope>
    <source>
        <strain evidence="6 7">CBS 33761</strain>
    </source>
</reference>
<evidence type="ECO:0000256" key="3">
    <source>
        <dbReference type="ARBA" id="ARBA00023235"/>
    </source>
</evidence>
<keyword evidence="2 4" id="KW-0697">Rotamase</keyword>
<evidence type="ECO:0000256" key="4">
    <source>
        <dbReference type="RuleBase" id="RU363019"/>
    </source>
</evidence>
<dbReference type="PROSITE" id="PS50072">
    <property type="entry name" value="CSA_PPIASE_2"/>
    <property type="match status" value="1"/>
</dbReference>
<feature type="domain" description="PPIase cyclophilin-type" evidence="5">
    <location>
        <begin position="15"/>
        <end position="181"/>
    </location>
</feature>
<keyword evidence="7" id="KW-1185">Reference proteome</keyword>
<protein>
    <recommendedName>
        <fullName evidence="4">Peptidyl-prolyl cis-trans isomerase</fullName>
        <shortName evidence="4">PPIase</shortName>
        <ecNumber evidence="4">5.2.1.8</ecNumber>
    </recommendedName>
</protein>
<dbReference type="Gene3D" id="2.40.100.10">
    <property type="entry name" value="Cyclophilin-like"/>
    <property type="match status" value="1"/>
</dbReference>
<name>A0ABR1RPA7_9PEZI</name>
<dbReference type="Pfam" id="PF00160">
    <property type="entry name" value="Pro_isomerase"/>
    <property type="match status" value="1"/>
</dbReference>
<evidence type="ECO:0000256" key="2">
    <source>
        <dbReference type="ARBA" id="ARBA00023110"/>
    </source>
</evidence>